<organism evidence="2 3">
    <name type="scientific">Triparma laevis f. longispina</name>
    <dbReference type="NCBI Taxonomy" id="1714387"/>
    <lineage>
        <taxon>Eukaryota</taxon>
        <taxon>Sar</taxon>
        <taxon>Stramenopiles</taxon>
        <taxon>Ochrophyta</taxon>
        <taxon>Bolidophyceae</taxon>
        <taxon>Parmales</taxon>
        <taxon>Triparmaceae</taxon>
        <taxon>Triparma</taxon>
    </lineage>
</organism>
<dbReference type="SUPFAM" id="SSF52058">
    <property type="entry name" value="L domain-like"/>
    <property type="match status" value="1"/>
</dbReference>
<reference evidence="3" key="1">
    <citation type="journal article" date="2023" name="Commun. Biol.">
        <title>Genome analysis of Parmales, the sister group of diatoms, reveals the evolutionary specialization of diatoms from phago-mixotrophs to photoautotrophs.</title>
        <authorList>
            <person name="Ban H."/>
            <person name="Sato S."/>
            <person name="Yoshikawa S."/>
            <person name="Yamada K."/>
            <person name="Nakamura Y."/>
            <person name="Ichinomiya M."/>
            <person name="Sato N."/>
            <person name="Blanc-Mathieu R."/>
            <person name="Endo H."/>
            <person name="Kuwata A."/>
            <person name="Ogata H."/>
        </authorList>
    </citation>
    <scope>NUCLEOTIDE SEQUENCE [LARGE SCALE GENOMIC DNA]</scope>
    <source>
        <strain evidence="3">NIES 3700</strain>
    </source>
</reference>
<dbReference type="AlphaFoldDB" id="A0A9W7FK37"/>
<dbReference type="Proteomes" id="UP001165122">
    <property type="component" value="Unassembled WGS sequence"/>
</dbReference>
<dbReference type="InterPro" id="IPR026906">
    <property type="entry name" value="LRR_5"/>
</dbReference>
<name>A0A9W7FK37_9STRA</name>
<dbReference type="PANTHER" id="PTHR45661">
    <property type="entry name" value="SURFACE ANTIGEN"/>
    <property type="match status" value="1"/>
</dbReference>
<gene>
    <name evidence="2" type="ORF">TrLO_g4190</name>
</gene>
<dbReference type="InterPro" id="IPR032675">
    <property type="entry name" value="LRR_dom_sf"/>
</dbReference>
<dbReference type="Gene3D" id="3.80.10.10">
    <property type="entry name" value="Ribonuclease Inhibitor"/>
    <property type="match status" value="1"/>
</dbReference>
<keyword evidence="3" id="KW-1185">Reference proteome</keyword>
<dbReference type="Pfam" id="PF13306">
    <property type="entry name" value="LRR_5"/>
    <property type="match status" value="1"/>
</dbReference>
<proteinExistence type="predicted"/>
<dbReference type="PANTHER" id="PTHR45661:SF3">
    <property type="entry name" value="IG-LIKE DOMAIN-CONTAINING PROTEIN"/>
    <property type="match status" value="1"/>
</dbReference>
<evidence type="ECO:0000256" key="1">
    <source>
        <dbReference type="SAM" id="SignalP"/>
    </source>
</evidence>
<comment type="caution">
    <text evidence="2">The sequence shown here is derived from an EMBL/GenBank/DDBJ whole genome shotgun (WGS) entry which is preliminary data.</text>
</comment>
<keyword evidence="1" id="KW-0732">Signal</keyword>
<feature type="signal peptide" evidence="1">
    <location>
        <begin position="1"/>
        <end position="29"/>
    </location>
</feature>
<evidence type="ECO:0000313" key="3">
    <source>
        <dbReference type="Proteomes" id="UP001165122"/>
    </source>
</evidence>
<feature type="chain" id="PRO_5040868244" evidence="1">
    <location>
        <begin position="30"/>
        <end position="251"/>
    </location>
</feature>
<dbReference type="InterPro" id="IPR053139">
    <property type="entry name" value="Surface_bspA-like"/>
</dbReference>
<sequence length="251" mass="27741">MTQNLIACLRGVHASLSLSCLTSPSSTSADDVPRDSRFRVCKPWQRVAESYIKNLREQGVLVLHRGEGTSKEVADSNARKKKMKLVTQVIFLQNVTRIGLNSFVYARNLVIVDIPEGVVSIGVQAFCICRSLTVSFSTTLKSISEAAFANFFSLDNIDLLHTNLQELGKGAFIQCSELNSMTIPDSLQKLGGGVFHKCPKLVPSYIDVINASKDTTSEVLKYLHEKMKSDHMVKDIASLQVKFTEQGVQNE</sequence>
<evidence type="ECO:0000313" key="2">
    <source>
        <dbReference type="EMBL" id="GMI13448.1"/>
    </source>
</evidence>
<accession>A0A9W7FK37</accession>
<protein>
    <submittedName>
        <fullName evidence="2">Uncharacterized protein</fullName>
    </submittedName>
</protein>
<dbReference type="EMBL" id="BRXW01000192">
    <property type="protein sequence ID" value="GMI13448.1"/>
    <property type="molecule type" value="Genomic_DNA"/>
</dbReference>